<dbReference type="InterPro" id="IPR030959">
    <property type="entry name" value="GWxTD_dom"/>
</dbReference>
<proteinExistence type="predicted"/>
<name>A0A1F6D2E8_HANXR</name>
<organism evidence="2 3">
    <name type="scientific">Handelsmanbacteria sp. (strain RIFCSPLOWO2_12_FULL_64_10)</name>
    <dbReference type="NCBI Taxonomy" id="1817868"/>
    <lineage>
        <taxon>Bacteria</taxon>
        <taxon>Candidatus Handelsmaniibacteriota</taxon>
    </lineage>
</organism>
<dbReference type="EMBL" id="MFKF01000067">
    <property type="protein sequence ID" value="OGG55609.1"/>
    <property type="molecule type" value="Genomic_DNA"/>
</dbReference>
<feature type="non-terminal residue" evidence="2">
    <location>
        <position position="1"/>
    </location>
</feature>
<evidence type="ECO:0000313" key="3">
    <source>
        <dbReference type="Proteomes" id="UP000178606"/>
    </source>
</evidence>
<evidence type="ECO:0000313" key="2">
    <source>
        <dbReference type="EMBL" id="OGG55609.1"/>
    </source>
</evidence>
<sequence>QLSFQSEAGAGYTATFTVELCVQDAKGDTLHHRRLMKRTQADSVSQGPAQAETSAVLDLFSVTLKPGDYRLTVTVQDTVSGKKGVSQTGLPVTAFDQGHLAVSDLQIGSSIEDANDQGKFVKNRKRVTPNVIRGVSSDHPALYIYFEIYNLRPAPASDADSFSLFYAILDSSGAEVKRYPARRVRKPGASCAKTEALDLSGLPPGDYALRVTVEDNLNGHRARRERGFRLLPIQGPSHLLSVDEEALRRYYDGIKRLATQKELDTYRSLDPEGKRRFILDFWKRRDPTPGTPANEFALEHFQRMSYADAHLREGRTKGSDTDRGRVYVLYGPPAEVEKHTTPLQSKSYEVWTYERGGHYEFVFLDRRGAGAYELVHSTMPGERYDPMWQSER</sequence>
<reference evidence="2 3" key="1">
    <citation type="journal article" date="2016" name="Nat. Commun.">
        <title>Thousands of microbial genomes shed light on interconnected biogeochemical processes in an aquifer system.</title>
        <authorList>
            <person name="Anantharaman K."/>
            <person name="Brown C.T."/>
            <person name="Hug L.A."/>
            <person name="Sharon I."/>
            <person name="Castelle C.J."/>
            <person name="Probst A.J."/>
            <person name="Thomas B.C."/>
            <person name="Singh A."/>
            <person name="Wilkins M.J."/>
            <person name="Karaoz U."/>
            <person name="Brodie E.L."/>
            <person name="Williams K.H."/>
            <person name="Hubbard S.S."/>
            <person name="Banfield J.F."/>
        </authorList>
    </citation>
    <scope>NUCLEOTIDE SEQUENCE [LARGE SCALE GENOMIC DNA]</scope>
    <source>
        <strain evidence="3">RIFCSPLOWO2_12_FULL_64_10</strain>
    </source>
</reference>
<gene>
    <name evidence="2" type="ORF">A3F84_01750</name>
</gene>
<evidence type="ECO:0000259" key="1">
    <source>
        <dbReference type="Pfam" id="PF20094"/>
    </source>
</evidence>
<accession>A0A1F6D2E8</accession>
<feature type="domain" description="GWxTD" evidence="1">
    <location>
        <begin position="257"/>
        <end position="388"/>
    </location>
</feature>
<comment type="caution">
    <text evidence="2">The sequence shown here is derived from an EMBL/GenBank/DDBJ whole genome shotgun (WGS) entry which is preliminary data.</text>
</comment>
<dbReference type="Pfam" id="PF20094">
    <property type="entry name" value="GWxTD_dom"/>
    <property type="match status" value="1"/>
</dbReference>
<dbReference type="AlphaFoldDB" id="A0A1F6D2E8"/>
<dbReference type="Proteomes" id="UP000178606">
    <property type="component" value="Unassembled WGS sequence"/>
</dbReference>
<protein>
    <recommendedName>
        <fullName evidence="1">GWxTD domain-containing protein</fullName>
    </recommendedName>
</protein>
<dbReference type="NCBIfam" id="TIGR04514">
    <property type="entry name" value="GWxTD_dom"/>
    <property type="match status" value="1"/>
</dbReference>